<name>A0A7S4HTG8_9EUKA</name>
<dbReference type="Gene3D" id="3.40.50.150">
    <property type="entry name" value="Vaccinia Virus protein VP39"/>
    <property type="match status" value="1"/>
</dbReference>
<organism evidence="11">
    <name type="scientific">Prymnesium polylepis</name>
    <dbReference type="NCBI Taxonomy" id="72548"/>
    <lineage>
        <taxon>Eukaryota</taxon>
        <taxon>Haptista</taxon>
        <taxon>Haptophyta</taxon>
        <taxon>Prymnesiophyceae</taxon>
        <taxon>Prymnesiales</taxon>
        <taxon>Prymnesiaceae</taxon>
        <taxon>Prymnesium</taxon>
    </lineage>
</organism>
<feature type="region of interest" description="Disordered" evidence="10">
    <location>
        <begin position="317"/>
        <end position="351"/>
    </location>
</feature>
<dbReference type="EC" id="2.1.1.85" evidence="3"/>
<dbReference type="InterPro" id="IPR029063">
    <property type="entry name" value="SAM-dependent_MTases_sf"/>
</dbReference>
<dbReference type="PANTHER" id="PTHR14614:SF39">
    <property type="entry name" value="HISTIDINE PROTEIN METHYLTRANSFERASE 1 HOMOLOG"/>
    <property type="match status" value="1"/>
</dbReference>
<evidence type="ECO:0000256" key="3">
    <source>
        <dbReference type="ARBA" id="ARBA00012533"/>
    </source>
</evidence>
<dbReference type="GO" id="GO:0018064">
    <property type="term" value="F:protein-L-histidine N-tele-methyltransferase activity"/>
    <property type="evidence" value="ECO:0007669"/>
    <property type="project" value="UniProtKB-EC"/>
</dbReference>
<accession>A0A7S4HTG8</accession>
<keyword evidence="4" id="KW-0963">Cytoplasm</keyword>
<dbReference type="AlphaFoldDB" id="A0A7S4HTG8"/>
<comment type="subcellular location">
    <subcellularLocation>
        <location evidence="2">Cytoplasm</location>
    </subcellularLocation>
    <subcellularLocation>
        <location evidence="1">Nucleus</location>
    </subcellularLocation>
</comment>
<dbReference type="CDD" id="cd02440">
    <property type="entry name" value="AdoMet_MTases"/>
    <property type="match status" value="1"/>
</dbReference>
<comment type="similarity">
    <text evidence="9">Belongs to the methyltransferase superfamily. METTL18 family.</text>
</comment>
<evidence type="ECO:0000256" key="8">
    <source>
        <dbReference type="ARBA" id="ARBA00023242"/>
    </source>
</evidence>
<proteinExistence type="inferred from homology"/>
<dbReference type="EMBL" id="HBKO01013586">
    <property type="protein sequence ID" value="CAE2208982.1"/>
    <property type="molecule type" value="Transcribed_RNA"/>
</dbReference>
<dbReference type="InterPro" id="IPR019410">
    <property type="entry name" value="Methyltransf_16"/>
</dbReference>
<evidence type="ECO:0000256" key="9">
    <source>
        <dbReference type="ARBA" id="ARBA00038126"/>
    </source>
</evidence>
<reference evidence="11" key="1">
    <citation type="submission" date="2021-01" db="EMBL/GenBank/DDBJ databases">
        <authorList>
            <person name="Corre E."/>
            <person name="Pelletier E."/>
            <person name="Niang G."/>
            <person name="Scheremetjew M."/>
            <person name="Finn R."/>
            <person name="Kale V."/>
            <person name="Holt S."/>
            <person name="Cochrane G."/>
            <person name="Meng A."/>
            <person name="Brown T."/>
            <person name="Cohen L."/>
        </authorList>
    </citation>
    <scope>NUCLEOTIDE SEQUENCE</scope>
    <source>
        <strain evidence="11">UIO037</strain>
    </source>
</reference>
<evidence type="ECO:0000256" key="5">
    <source>
        <dbReference type="ARBA" id="ARBA00022603"/>
    </source>
</evidence>
<evidence type="ECO:0000256" key="2">
    <source>
        <dbReference type="ARBA" id="ARBA00004496"/>
    </source>
</evidence>
<protein>
    <recommendedName>
        <fullName evidence="3">protein-histidine N-methyltransferase</fullName>
        <ecNumber evidence="3">2.1.1.85</ecNumber>
    </recommendedName>
</protein>
<dbReference type="GO" id="GO:0005634">
    <property type="term" value="C:nucleus"/>
    <property type="evidence" value="ECO:0007669"/>
    <property type="project" value="UniProtKB-SubCell"/>
</dbReference>
<dbReference type="GO" id="GO:0032259">
    <property type="term" value="P:methylation"/>
    <property type="evidence" value="ECO:0007669"/>
    <property type="project" value="UniProtKB-KW"/>
</dbReference>
<evidence type="ECO:0000256" key="10">
    <source>
        <dbReference type="SAM" id="MobiDB-lite"/>
    </source>
</evidence>
<evidence type="ECO:0000256" key="7">
    <source>
        <dbReference type="ARBA" id="ARBA00022691"/>
    </source>
</evidence>
<evidence type="ECO:0000256" key="6">
    <source>
        <dbReference type="ARBA" id="ARBA00022679"/>
    </source>
</evidence>
<sequence length="351" mass="37072">MSFSFNFGASAESAAAARAVHVPALRAASEHTITELHPDADAWPIEDVPVPDDCKSRALRKRTLPESQLATLLEADAPSEVPPAAGNMSNSDLLSNVYEGGFKLWECARDLLQVVSECVARGELELTGAAVLEAGCGAGLPGMLAMQLGASRLVLQDFNPGVLRAMTMPALQLNGLWARAQAADVRFLGGDWSCVSDMLLRESARSSGPGSRLQTLFDDAPPPAPGFDLILTADTIYNVDATPRLWRLITEQLRPGGVALVAAKSYYFGVGGSIAAFHSLVADDPRFECSSLATFEDGRSNRREVLRVRWAEETGYGGASAAGAAVGHSSAKRGADAEGGDDRDGSKRARA</sequence>
<keyword evidence="8" id="KW-0539">Nucleus</keyword>
<evidence type="ECO:0000256" key="1">
    <source>
        <dbReference type="ARBA" id="ARBA00004123"/>
    </source>
</evidence>
<dbReference type="SUPFAM" id="SSF53335">
    <property type="entry name" value="S-adenosyl-L-methionine-dependent methyltransferases"/>
    <property type="match status" value="1"/>
</dbReference>
<keyword evidence="6" id="KW-0808">Transferase</keyword>
<dbReference type="PANTHER" id="PTHR14614">
    <property type="entry name" value="HEPATOCELLULAR CARCINOMA-ASSOCIATED ANTIGEN"/>
    <property type="match status" value="1"/>
</dbReference>
<gene>
    <name evidence="11" type="ORF">CPOL0286_LOCUS6109</name>
</gene>
<feature type="compositionally biased region" description="Basic and acidic residues" evidence="10">
    <location>
        <begin position="333"/>
        <end position="351"/>
    </location>
</feature>
<evidence type="ECO:0000313" key="11">
    <source>
        <dbReference type="EMBL" id="CAE2208982.1"/>
    </source>
</evidence>
<keyword evidence="5" id="KW-0489">Methyltransferase</keyword>
<evidence type="ECO:0000256" key="4">
    <source>
        <dbReference type="ARBA" id="ARBA00022490"/>
    </source>
</evidence>
<dbReference type="GO" id="GO:0005737">
    <property type="term" value="C:cytoplasm"/>
    <property type="evidence" value="ECO:0007669"/>
    <property type="project" value="UniProtKB-SubCell"/>
</dbReference>
<keyword evidence="7" id="KW-0949">S-adenosyl-L-methionine</keyword>